<reference evidence="3 4" key="1">
    <citation type="submission" date="2019-02" db="EMBL/GenBank/DDBJ databases">
        <title>Genomic Encyclopedia of Type Strains, Phase IV (KMG-IV): sequencing the most valuable type-strain genomes for metagenomic binning, comparative biology and taxonomic classification.</title>
        <authorList>
            <person name="Goeker M."/>
        </authorList>
    </citation>
    <scope>NUCLEOTIDE SEQUENCE [LARGE SCALE GENOMIC DNA]</scope>
    <source>
        <strain evidence="3 4">DSM 19570</strain>
    </source>
</reference>
<dbReference type="Proteomes" id="UP000293671">
    <property type="component" value="Unassembled WGS sequence"/>
</dbReference>
<dbReference type="AlphaFoldDB" id="A0A4Q7WKS4"/>
<dbReference type="GO" id="GO:0004803">
    <property type="term" value="F:transposase activity"/>
    <property type="evidence" value="ECO:0007669"/>
    <property type="project" value="InterPro"/>
</dbReference>
<evidence type="ECO:0000313" key="4">
    <source>
        <dbReference type="Proteomes" id="UP000293671"/>
    </source>
</evidence>
<comment type="caution">
    <text evidence="3">The sequence shown here is derived from an EMBL/GenBank/DDBJ whole genome shotgun (WGS) entry which is preliminary data.</text>
</comment>
<feature type="domain" description="Transposase IS116/IS110/IS902 C-terminal" evidence="2">
    <location>
        <begin position="204"/>
        <end position="287"/>
    </location>
</feature>
<dbReference type="Pfam" id="PF02371">
    <property type="entry name" value="Transposase_20"/>
    <property type="match status" value="1"/>
</dbReference>
<gene>
    <name evidence="3" type="ORF">EV670_0006</name>
</gene>
<dbReference type="InterPro" id="IPR002525">
    <property type="entry name" value="Transp_IS110-like_N"/>
</dbReference>
<evidence type="ECO:0000313" key="3">
    <source>
        <dbReference type="EMBL" id="RZU10145.1"/>
    </source>
</evidence>
<dbReference type="GO" id="GO:0003677">
    <property type="term" value="F:DNA binding"/>
    <property type="evidence" value="ECO:0007669"/>
    <property type="project" value="InterPro"/>
</dbReference>
<dbReference type="NCBIfam" id="NF033542">
    <property type="entry name" value="transpos_IS110"/>
    <property type="match status" value="1"/>
</dbReference>
<organism evidence="3 4">
    <name type="scientific">Rivibacter subsaxonicus</name>
    <dbReference type="NCBI Taxonomy" id="457575"/>
    <lineage>
        <taxon>Bacteria</taxon>
        <taxon>Pseudomonadati</taxon>
        <taxon>Pseudomonadota</taxon>
        <taxon>Betaproteobacteria</taxon>
        <taxon>Burkholderiales</taxon>
        <taxon>Rivibacter</taxon>
    </lineage>
</organism>
<dbReference type="PANTHER" id="PTHR33055:SF13">
    <property type="entry name" value="TRANSPOSASE"/>
    <property type="match status" value="1"/>
</dbReference>
<dbReference type="Pfam" id="PF01548">
    <property type="entry name" value="DEDD_Tnp_IS110"/>
    <property type="match status" value="1"/>
</dbReference>
<dbReference type="InterPro" id="IPR047650">
    <property type="entry name" value="Transpos_IS110"/>
</dbReference>
<accession>A0A4Q7WKS4</accession>
<dbReference type="PANTHER" id="PTHR33055">
    <property type="entry name" value="TRANSPOSASE FOR INSERTION SEQUENCE ELEMENT IS1111A"/>
    <property type="match status" value="1"/>
</dbReference>
<dbReference type="InterPro" id="IPR003346">
    <property type="entry name" value="Transposase_20"/>
</dbReference>
<feature type="domain" description="Transposase IS110-like N-terminal" evidence="1">
    <location>
        <begin position="19"/>
        <end position="164"/>
    </location>
</feature>
<proteinExistence type="predicted"/>
<sequence>MMNMHPQGGVAKDGVRPNAGIDVSKQHLDVCCADDERRVVNDARGWDELTAMLRSAGVDLVVVEATGGYERGLVCALQDAGLCVARVNPRQARDFAKSMGVLAKTDQVDARTLRDFADVLARHANRSQYITPMVEPMRQQLEELMTRRRQLVEMRVAEHNRLEHAGPRAARSIHSVLKLLDKQIAAVDQHIDDHMDRHFGAQKALLDSVKGVGPVTILTLTAALPELGRLDRRQIAKLVGVAPLADDSGHRQGKRRIWGGRAEVRAVVYMAAIVAMRHNPVIRAFYERLVAAGKPKKVAIVACMRKLLTILNAMLRDQAMWNAARHLRQPIGA</sequence>
<evidence type="ECO:0000259" key="1">
    <source>
        <dbReference type="Pfam" id="PF01548"/>
    </source>
</evidence>
<evidence type="ECO:0000259" key="2">
    <source>
        <dbReference type="Pfam" id="PF02371"/>
    </source>
</evidence>
<dbReference type="EMBL" id="SHKP01000003">
    <property type="protein sequence ID" value="RZU10145.1"/>
    <property type="molecule type" value="Genomic_DNA"/>
</dbReference>
<protein>
    <submittedName>
        <fullName evidence="3">Transposase</fullName>
    </submittedName>
</protein>
<name>A0A4Q7WKS4_9BURK</name>
<keyword evidence="4" id="KW-1185">Reference proteome</keyword>
<dbReference type="GO" id="GO:0006313">
    <property type="term" value="P:DNA transposition"/>
    <property type="evidence" value="ECO:0007669"/>
    <property type="project" value="InterPro"/>
</dbReference>